<accession>T2GD22</accession>
<dbReference type="SUPFAM" id="SSF64307">
    <property type="entry name" value="SirA-like"/>
    <property type="match status" value="1"/>
</dbReference>
<dbReference type="InterPro" id="IPR036868">
    <property type="entry name" value="TusA-like_sf"/>
</dbReference>
<dbReference type="SUPFAM" id="SSF75169">
    <property type="entry name" value="DsrEFH-like"/>
    <property type="match status" value="1"/>
</dbReference>
<dbReference type="NCBIfam" id="TIGR03527">
    <property type="entry name" value="selenium_YedF"/>
    <property type="match status" value="1"/>
</dbReference>
<dbReference type="PATRIC" id="fig|1121448.10.peg.2224"/>
<reference evidence="2 3" key="1">
    <citation type="journal article" date="2013" name="J. Bacteriol.">
        <title>Roles of HynAB and Ech, the only two hydrogenases found in the model sulfate reducer Desulfovibrio gigas.</title>
        <authorList>
            <person name="Morais-Silva F.O."/>
            <person name="Santos C.I."/>
            <person name="Rodrigues R."/>
            <person name="Pereira I.A."/>
            <person name="Rodrigues-Pousada C."/>
        </authorList>
    </citation>
    <scope>NUCLEOTIDE SEQUENCE [LARGE SCALE GENOMIC DNA]</scope>
    <source>
        <strain evidence="3">ATCC 19364 / DSM 1382 / NCIMB 9332 / VKM B-1759</strain>
    </source>
</reference>
<name>T2GD22_MEGG1</name>
<feature type="domain" description="UPF0033" evidence="1">
    <location>
        <begin position="9"/>
        <end position="70"/>
    </location>
</feature>
<dbReference type="RefSeq" id="WP_021760974.1">
    <property type="nucleotide sequence ID" value="NC_022444.1"/>
</dbReference>
<dbReference type="EMBL" id="CP006585">
    <property type="protein sequence ID" value="AGW14026.1"/>
    <property type="molecule type" value="Genomic_DNA"/>
</dbReference>
<evidence type="ECO:0000313" key="2">
    <source>
        <dbReference type="EMBL" id="AGW14026.1"/>
    </source>
</evidence>
<evidence type="ECO:0000259" key="1">
    <source>
        <dbReference type="Pfam" id="PF01206"/>
    </source>
</evidence>
<dbReference type="Gene3D" id="3.30.110.40">
    <property type="entry name" value="TusA-like domain"/>
    <property type="match status" value="1"/>
</dbReference>
<dbReference type="CDD" id="cd03421">
    <property type="entry name" value="SirA_like_N"/>
    <property type="match status" value="1"/>
</dbReference>
<dbReference type="Pfam" id="PF02635">
    <property type="entry name" value="DsrE"/>
    <property type="match status" value="1"/>
</dbReference>
<dbReference type="Proteomes" id="UP000016587">
    <property type="component" value="Chromosome"/>
</dbReference>
<dbReference type="InterPro" id="IPR027396">
    <property type="entry name" value="DsrEFH-like"/>
</dbReference>
<protein>
    <submittedName>
        <fullName evidence="2">Putative selenium metabolism protein YedF</fullName>
    </submittedName>
</protein>
<organism evidence="2 3">
    <name type="scientific">Megalodesulfovibrio gigas (strain ATCC 19364 / DSM 1382 / NCIMB 9332 / VKM B-1759)</name>
    <name type="common">Desulfovibrio gigas</name>
    <dbReference type="NCBI Taxonomy" id="1121448"/>
    <lineage>
        <taxon>Bacteria</taxon>
        <taxon>Pseudomonadati</taxon>
        <taxon>Thermodesulfobacteriota</taxon>
        <taxon>Desulfovibrionia</taxon>
        <taxon>Desulfovibrionales</taxon>
        <taxon>Desulfovibrionaceae</taxon>
        <taxon>Megalodesulfovibrio</taxon>
    </lineage>
</organism>
<gene>
    <name evidence="2" type="primary">yedF</name>
    <name evidence="2" type="ORF">DGI_2272</name>
</gene>
<evidence type="ECO:0000313" key="3">
    <source>
        <dbReference type="Proteomes" id="UP000016587"/>
    </source>
</evidence>
<dbReference type="OrthoDB" id="9801500at2"/>
<dbReference type="STRING" id="1121448.DGI_2272"/>
<dbReference type="AlphaFoldDB" id="T2GD22"/>
<dbReference type="Pfam" id="PF01206">
    <property type="entry name" value="TusA"/>
    <property type="match status" value="1"/>
</dbReference>
<reference evidence="3" key="2">
    <citation type="submission" date="2013-07" db="EMBL/GenBank/DDBJ databases">
        <authorList>
            <person name="Morais-Silva F.O."/>
            <person name="Rezende A.M."/>
            <person name="Pimentel C."/>
            <person name="Resende D.M."/>
            <person name="Santos C.I."/>
            <person name="Clemente C."/>
            <person name="de Oliveira L.M."/>
            <person name="da Silva S.M."/>
            <person name="Costa D.A."/>
            <person name="Varela-Raposo A."/>
            <person name="Horacio E.C.A."/>
            <person name="Matos M."/>
            <person name="Flores O."/>
            <person name="Ruiz J.C."/>
            <person name="Rodrigues-Pousada C."/>
        </authorList>
    </citation>
    <scope>NUCLEOTIDE SEQUENCE [LARGE SCALE GENOMIC DNA]</scope>
    <source>
        <strain evidence="3">ATCC 19364 / DSM 1382 / NCIMB 9332 / VKM B-1759</strain>
    </source>
</reference>
<sequence>MNQPDFVSVDCRGLACPQPVLQCKTLLKSQQPARLEVLVDNDAARENVIRFLQHQGYAVKQTLADGIWTLHGARADAQAAAGDATTADCPECRIMSDQELAALSQRILVFIPAATMGHGDDELGGRLLLNFLKTLPELGGDLWRIILVNAGVQLATAEHPALEPLQALERAGVSILVCGTCLEHFGLMAAKAVGQTTNMLDVVTSMQLATKIIRT</sequence>
<dbReference type="InterPro" id="IPR003787">
    <property type="entry name" value="Sulphur_relay_DsrE/F-like"/>
</dbReference>
<proteinExistence type="predicted"/>
<keyword evidence="3" id="KW-1185">Reference proteome</keyword>
<dbReference type="HOGENOM" id="CLU_097491_0_0_7"/>
<dbReference type="eggNOG" id="COG0425">
    <property type="taxonomic scope" value="Bacteria"/>
</dbReference>
<dbReference type="InterPro" id="IPR001455">
    <property type="entry name" value="TusA-like"/>
</dbReference>
<dbReference type="KEGG" id="dgg:DGI_2272"/>
<dbReference type="InterPro" id="IPR019870">
    <property type="entry name" value="Se_metab_YedF"/>
</dbReference>